<reference evidence="2" key="1">
    <citation type="submission" date="2020-11" db="EMBL/GenBank/DDBJ databases">
        <authorList>
            <person name="Tran Van P."/>
        </authorList>
    </citation>
    <scope>NUCLEOTIDE SEQUENCE</scope>
</reference>
<gene>
    <name evidence="2" type="ORF">DSTB1V02_LOCUS2070</name>
</gene>
<evidence type="ECO:0000256" key="1">
    <source>
        <dbReference type="SAM" id="MobiDB-lite"/>
    </source>
</evidence>
<proteinExistence type="predicted"/>
<dbReference type="Proteomes" id="UP000677054">
    <property type="component" value="Unassembled WGS sequence"/>
</dbReference>
<dbReference type="AlphaFoldDB" id="A0A7R8X3M4"/>
<sequence>MSTALKKKVWEKVAFELEAQFPSKPKRKASPQSDARSKNKRTGGGPLLSELTIEAQKVLDTVDGALAVHLQNPNDEDMLTCRTLLRVLEKLRKRSRQKFQMGYGTCQS</sequence>
<evidence type="ECO:0000313" key="3">
    <source>
        <dbReference type="Proteomes" id="UP000677054"/>
    </source>
</evidence>
<dbReference type="EMBL" id="LR899733">
    <property type="protein sequence ID" value="CAD7242097.1"/>
    <property type="molecule type" value="Genomic_DNA"/>
</dbReference>
<organism evidence="2">
    <name type="scientific">Darwinula stevensoni</name>
    <dbReference type="NCBI Taxonomy" id="69355"/>
    <lineage>
        <taxon>Eukaryota</taxon>
        <taxon>Metazoa</taxon>
        <taxon>Ecdysozoa</taxon>
        <taxon>Arthropoda</taxon>
        <taxon>Crustacea</taxon>
        <taxon>Oligostraca</taxon>
        <taxon>Ostracoda</taxon>
        <taxon>Podocopa</taxon>
        <taxon>Podocopida</taxon>
        <taxon>Darwinulocopina</taxon>
        <taxon>Darwinuloidea</taxon>
        <taxon>Darwinulidae</taxon>
        <taxon>Darwinula</taxon>
    </lineage>
</organism>
<accession>A0A7R8X3M4</accession>
<dbReference type="EMBL" id="CAJPEV010000216">
    <property type="protein sequence ID" value="CAG0882498.1"/>
    <property type="molecule type" value="Genomic_DNA"/>
</dbReference>
<evidence type="ECO:0000313" key="2">
    <source>
        <dbReference type="EMBL" id="CAD7242097.1"/>
    </source>
</evidence>
<name>A0A7R8X3M4_9CRUS</name>
<keyword evidence="3" id="KW-1185">Reference proteome</keyword>
<feature type="region of interest" description="Disordered" evidence="1">
    <location>
        <begin position="21"/>
        <end position="47"/>
    </location>
</feature>
<protein>
    <submittedName>
        <fullName evidence="2">Uncharacterized protein</fullName>
    </submittedName>
</protein>